<evidence type="ECO:0000313" key="11">
    <source>
        <dbReference type="Proteomes" id="UP001595593"/>
    </source>
</evidence>
<dbReference type="InterPro" id="IPR003660">
    <property type="entry name" value="HAMP_dom"/>
</dbReference>
<dbReference type="InterPro" id="IPR005467">
    <property type="entry name" value="His_kinase_dom"/>
</dbReference>
<dbReference type="GO" id="GO:0016301">
    <property type="term" value="F:kinase activity"/>
    <property type="evidence" value="ECO:0007669"/>
    <property type="project" value="UniProtKB-KW"/>
</dbReference>
<gene>
    <name evidence="10" type="ORF">ACFOD4_19610</name>
</gene>
<dbReference type="EC" id="2.7.13.3" evidence="3"/>
<dbReference type="CDD" id="cd00082">
    <property type="entry name" value="HisKA"/>
    <property type="match status" value="1"/>
</dbReference>
<evidence type="ECO:0000259" key="8">
    <source>
        <dbReference type="PROSITE" id="PS50109"/>
    </source>
</evidence>
<evidence type="ECO:0000256" key="4">
    <source>
        <dbReference type="ARBA" id="ARBA00022553"/>
    </source>
</evidence>
<organism evidence="10 11">
    <name type="scientific">Teichococcus globiformis</name>
    <dbReference type="NCBI Taxonomy" id="2307229"/>
    <lineage>
        <taxon>Bacteria</taxon>
        <taxon>Pseudomonadati</taxon>
        <taxon>Pseudomonadota</taxon>
        <taxon>Alphaproteobacteria</taxon>
        <taxon>Acetobacterales</taxon>
        <taxon>Roseomonadaceae</taxon>
        <taxon>Roseomonas</taxon>
    </lineage>
</organism>
<proteinExistence type="predicted"/>
<keyword evidence="6 10" id="KW-0418">Kinase</keyword>
<evidence type="ECO:0000256" key="6">
    <source>
        <dbReference type="ARBA" id="ARBA00022777"/>
    </source>
</evidence>
<dbReference type="SUPFAM" id="SSF55874">
    <property type="entry name" value="ATPase domain of HSP90 chaperone/DNA topoisomerase II/histidine kinase"/>
    <property type="match status" value="1"/>
</dbReference>
<evidence type="ECO:0000256" key="1">
    <source>
        <dbReference type="ARBA" id="ARBA00000085"/>
    </source>
</evidence>
<keyword evidence="7" id="KW-0812">Transmembrane</keyword>
<dbReference type="Pfam" id="PF02518">
    <property type="entry name" value="HATPase_c"/>
    <property type="match status" value="1"/>
</dbReference>
<dbReference type="PANTHER" id="PTHR43547">
    <property type="entry name" value="TWO-COMPONENT HISTIDINE KINASE"/>
    <property type="match status" value="1"/>
</dbReference>
<keyword evidence="7" id="KW-0472">Membrane</keyword>
<accession>A0ABV7G3J6</accession>
<keyword evidence="4" id="KW-0597">Phosphoprotein</keyword>
<dbReference type="InterPro" id="IPR004358">
    <property type="entry name" value="Sig_transdc_His_kin-like_C"/>
</dbReference>
<dbReference type="SUPFAM" id="SSF47384">
    <property type="entry name" value="Homodimeric domain of signal transducing histidine kinase"/>
    <property type="match status" value="1"/>
</dbReference>
<dbReference type="PROSITE" id="PS50885">
    <property type="entry name" value="HAMP"/>
    <property type="match status" value="1"/>
</dbReference>
<keyword evidence="7" id="KW-1133">Transmembrane helix</keyword>
<feature type="domain" description="HAMP" evidence="9">
    <location>
        <begin position="171"/>
        <end position="224"/>
    </location>
</feature>
<feature type="domain" description="Histidine kinase" evidence="8">
    <location>
        <begin position="244"/>
        <end position="453"/>
    </location>
</feature>
<comment type="catalytic activity">
    <reaction evidence="1">
        <text>ATP + protein L-histidine = ADP + protein N-phospho-L-histidine.</text>
        <dbReference type="EC" id="2.7.13.3"/>
    </reaction>
</comment>
<keyword evidence="5" id="KW-0808">Transferase</keyword>
<evidence type="ECO:0000256" key="2">
    <source>
        <dbReference type="ARBA" id="ARBA00004370"/>
    </source>
</evidence>
<protein>
    <recommendedName>
        <fullName evidence="3">histidine kinase</fullName>
        <ecNumber evidence="3">2.7.13.3</ecNumber>
    </recommendedName>
</protein>
<dbReference type="InterPro" id="IPR036097">
    <property type="entry name" value="HisK_dim/P_sf"/>
</dbReference>
<dbReference type="InterPro" id="IPR036890">
    <property type="entry name" value="HATPase_C_sf"/>
</dbReference>
<dbReference type="Proteomes" id="UP001595593">
    <property type="component" value="Unassembled WGS sequence"/>
</dbReference>
<dbReference type="SMART" id="SM00387">
    <property type="entry name" value="HATPase_c"/>
    <property type="match status" value="1"/>
</dbReference>
<dbReference type="InterPro" id="IPR003594">
    <property type="entry name" value="HATPase_dom"/>
</dbReference>
<comment type="subcellular location">
    <subcellularLocation>
        <location evidence="2">Membrane</location>
    </subcellularLocation>
</comment>
<feature type="transmembrane region" description="Helical" evidence="7">
    <location>
        <begin position="151"/>
        <end position="170"/>
    </location>
</feature>
<dbReference type="InterPro" id="IPR003661">
    <property type="entry name" value="HisK_dim/P_dom"/>
</dbReference>
<comment type="caution">
    <text evidence="10">The sequence shown here is derived from an EMBL/GenBank/DDBJ whole genome shotgun (WGS) entry which is preliminary data.</text>
</comment>
<reference evidence="11" key="1">
    <citation type="journal article" date="2019" name="Int. J. Syst. Evol. Microbiol.">
        <title>The Global Catalogue of Microorganisms (GCM) 10K type strain sequencing project: providing services to taxonomists for standard genome sequencing and annotation.</title>
        <authorList>
            <consortium name="The Broad Institute Genomics Platform"/>
            <consortium name="The Broad Institute Genome Sequencing Center for Infectious Disease"/>
            <person name="Wu L."/>
            <person name="Ma J."/>
        </authorList>
    </citation>
    <scope>NUCLEOTIDE SEQUENCE [LARGE SCALE GENOMIC DNA]</scope>
    <source>
        <strain evidence="11">KCTC 52094</strain>
    </source>
</reference>
<evidence type="ECO:0000313" key="10">
    <source>
        <dbReference type="EMBL" id="MFC3127274.1"/>
    </source>
</evidence>
<dbReference type="Pfam" id="PF00512">
    <property type="entry name" value="HisKA"/>
    <property type="match status" value="1"/>
</dbReference>
<dbReference type="EMBL" id="JBHRTN010000024">
    <property type="protein sequence ID" value="MFC3127274.1"/>
    <property type="molecule type" value="Genomic_DNA"/>
</dbReference>
<keyword evidence="11" id="KW-1185">Reference proteome</keyword>
<dbReference type="PRINTS" id="PR00344">
    <property type="entry name" value="BCTRLSENSOR"/>
</dbReference>
<dbReference type="PANTHER" id="PTHR43547:SF2">
    <property type="entry name" value="HYBRID SIGNAL TRANSDUCTION HISTIDINE KINASE C"/>
    <property type="match status" value="1"/>
</dbReference>
<dbReference type="SMART" id="SM00388">
    <property type="entry name" value="HisKA"/>
    <property type="match status" value="1"/>
</dbReference>
<evidence type="ECO:0000259" key="9">
    <source>
        <dbReference type="PROSITE" id="PS50885"/>
    </source>
</evidence>
<dbReference type="RefSeq" id="WP_379599179.1">
    <property type="nucleotide sequence ID" value="NZ_JBHRTN010000024.1"/>
</dbReference>
<name>A0ABV7G3J6_9PROT</name>
<dbReference type="Gene3D" id="3.30.565.10">
    <property type="entry name" value="Histidine kinase-like ATPase, C-terminal domain"/>
    <property type="match status" value="1"/>
</dbReference>
<dbReference type="Gene3D" id="6.10.340.10">
    <property type="match status" value="1"/>
</dbReference>
<dbReference type="PROSITE" id="PS50109">
    <property type="entry name" value="HIS_KIN"/>
    <property type="match status" value="1"/>
</dbReference>
<evidence type="ECO:0000256" key="5">
    <source>
        <dbReference type="ARBA" id="ARBA00022679"/>
    </source>
</evidence>
<evidence type="ECO:0000256" key="7">
    <source>
        <dbReference type="SAM" id="Phobius"/>
    </source>
</evidence>
<evidence type="ECO:0000256" key="3">
    <source>
        <dbReference type="ARBA" id="ARBA00012438"/>
    </source>
</evidence>
<sequence length="457" mass="49045">MAGLAVFITALATAQLTMFFMGREVDRQSEAVAAVYLDSLSTAAVQALDTGDFAALQQALERTLGFQVGAVDRIIVVGRPDGSVLARVGAEDAEPPMARGELGSEWEPSQDGRVAWAQRPVVESGEVVALVAVQLLFPGVVERRQSLRVRLAVACLLLAAMAAILASSLAERLMRPILGVARALEQIAAHGTPLQPTETERQTEAGRLSSALERLLARLREREELAARLAERERVAVLGRLAATIAHEVRNPVAGMLTAIETLRLFGRDEAVRTSSLDLLERGLRQIEAVVRTTLATQRRRDGVRSISAADLDDLRLLVQPEARRRAVTLDWRVDLQAPFPADAVQLRQVVLNLLLNGIAASPAEGSIVLSVCRRDKHLEVQIEDQAGGLPEAAARRLRERPDDAGGVETMPHPGDGLGLEVAARLTTALGGTILVEALPRGSRISILIPPPPEAAS</sequence>
<dbReference type="Gene3D" id="1.10.287.130">
    <property type="match status" value="1"/>
</dbReference>